<evidence type="ECO:0000313" key="2">
    <source>
        <dbReference type="Proteomes" id="UP000185696"/>
    </source>
</evidence>
<comment type="caution">
    <text evidence="1">The sequence shown here is derived from an EMBL/GenBank/DDBJ whole genome shotgun (WGS) entry which is preliminary data.</text>
</comment>
<evidence type="ECO:0000313" key="1">
    <source>
        <dbReference type="EMBL" id="OLF04526.1"/>
    </source>
</evidence>
<accession>A0A7Z0WCX6</accession>
<organism evidence="1 2">
    <name type="scientific">Actinophytocola xinjiangensis</name>
    <dbReference type="NCBI Taxonomy" id="485602"/>
    <lineage>
        <taxon>Bacteria</taxon>
        <taxon>Bacillati</taxon>
        <taxon>Actinomycetota</taxon>
        <taxon>Actinomycetes</taxon>
        <taxon>Pseudonocardiales</taxon>
        <taxon>Pseudonocardiaceae</taxon>
    </lineage>
</organism>
<gene>
    <name evidence="1" type="ORF">BLA60_40255</name>
</gene>
<dbReference type="EMBL" id="MSIF01000042">
    <property type="protein sequence ID" value="OLF04526.1"/>
    <property type="molecule type" value="Genomic_DNA"/>
</dbReference>
<evidence type="ECO:0008006" key="3">
    <source>
        <dbReference type="Google" id="ProtNLM"/>
    </source>
</evidence>
<proteinExistence type="predicted"/>
<sequence length="468" mass="49283">MRLLVVGSLVTLTLAGCTGQVPPPPPDRADMPAVELPADRDEAAVISALRRIDLCAVLRTAATSAGVAGYEAMAFSPSACTLRLRGDDQDRVTVGVSGLDSGRRLASPAVVLGGARAYTTKDTTACEIWFPLTFRLALDLRLDAPLCDRANKLAAGVAAALADPAGVAARPRWEACEVLRRATDAEVRIGNLDTCTPLDDPNLRIDFTYPTDVPTFNAKRTRVNGVDVWLETADPSSGPFCSLSWAPVRGQFVVRVAATTCAKAEPLVGPVDALMRQPPPDGVPQEPLLYPPDEPDREFAGDCAFADLGNLPPRACAPHVGGAAPDSGDALRASDEPGGVCALARDAVTQEFGDQFRPVVVAPRGYFACYFVTPERVLQVEFSVRPDAAVSRLSGRGAREIEVAGHSGHVTPYNDGYRYRVAASTNADEPGVLELSVVPGPVVGAEVPGDAGDKAQAVLGDIVRKHFG</sequence>
<dbReference type="PROSITE" id="PS51257">
    <property type="entry name" value="PROKAR_LIPOPROTEIN"/>
    <property type="match status" value="1"/>
</dbReference>
<keyword evidence="2" id="KW-1185">Reference proteome</keyword>
<name>A0A7Z0WCX6_9PSEU</name>
<dbReference type="Proteomes" id="UP000185696">
    <property type="component" value="Unassembled WGS sequence"/>
</dbReference>
<protein>
    <recommendedName>
        <fullName evidence="3">DUF3558 domain-containing protein</fullName>
    </recommendedName>
</protein>
<reference evidence="1 2" key="1">
    <citation type="submission" date="2016-12" db="EMBL/GenBank/DDBJ databases">
        <title>The draft genome sequence of Actinophytocola xinjiangensis.</title>
        <authorList>
            <person name="Wang W."/>
            <person name="Yuan L."/>
        </authorList>
    </citation>
    <scope>NUCLEOTIDE SEQUENCE [LARGE SCALE GENOMIC DNA]</scope>
    <source>
        <strain evidence="1 2">CGMCC 4.4663</strain>
    </source>
</reference>
<dbReference type="AlphaFoldDB" id="A0A7Z0WCX6"/>